<evidence type="ECO:0000313" key="3">
    <source>
        <dbReference type="Proteomes" id="UP000092177"/>
    </source>
</evidence>
<dbReference type="Proteomes" id="UP000092177">
    <property type="component" value="Chromosome 3"/>
</dbReference>
<sequence>MCEYVQDGHFYLGLAWSNAPNNHQEFTRRSFSTSSWPSGASVWGFHALEHQPLAHPAAVAIVFARSNGQTAASYQVRLATLWAFGGTAVVAAFLLRESLVWLIGRDHVEKTEESVTAKTRGTGGGGGGGDSGDPNMLWWIWTVLVDEEDDCWCRSLHLGAPPVQGRRHRHHRYHRAVRRQQATQLVQAVRVYNTDEADWGDKINFIVAGLGVVAFVTM</sequence>
<proteinExistence type="predicted"/>
<accession>A0A1B7YHS1</accession>
<gene>
    <name evidence="2" type="ORF">CH63R_03933</name>
</gene>
<reference evidence="3" key="1">
    <citation type="journal article" date="2017" name="BMC Genomics">
        <title>Gapless genome assembly of Colletotrichum higginsianum reveals chromosome structure and association of transposable elements with secondary metabolite gene clusters.</title>
        <authorList>
            <person name="Dallery J.-F."/>
            <person name="Lapalu N."/>
            <person name="Zampounis A."/>
            <person name="Pigne S."/>
            <person name="Luyten I."/>
            <person name="Amselem J."/>
            <person name="Wittenberg A.H.J."/>
            <person name="Zhou S."/>
            <person name="de Queiroz M.V."/>
            <person name="Robin G.P."/>
            <person name="Auger A."/>
            <person name="Hainaut M."/>
            <person name="Henrissat B."/>
            <person name="Kim K.-T."/>
            <person name="Lee Y.-H."/>
            <person name="Lespinet O."/>
            <person name="Schwartz D.C."/>
            <person name="Thon M.R."/>
            <person name="O'Connell R.J."/>
        </authorList>
    </citation>
    <scope>NUCLEOTIDE SEQUENCE [LARGE SCALE GENOMIC DNA]</scope>
    <source>
        <strain evidence="3">IMI 349063</strain>
    </source>
</reference>
<evidence type="ECO:0000256" key="1">
    <source>
        <dbReference type="SAM" id="MobiDB-lite"/>
    </source>
</evidence>
<feature type="compositionally biased region" description="Gly residues" evidence="1">
    <location>
        <begin position="121"/>
        <end position="131"/>
    </location>
</feature>
<name>A0A1B7YHS1_COLHI</name>
<evidence type="ECO:0000313" key="2">
    <source>
        <dbReference type="EMBL" id="OBR11637.1"/>
    </source>
</evidence>
<dbReference type="KEGG" id="chig:CH63R_03933"/>
<feature type="region of interest" description="Disordered" evidence="1">
    <location>
        <begin position="112"/>
        <end position="131"/>
    </location>
</feature>
<comment type="caution">
    <text evidence="2">The sequence shown here is derived from an EMBL/GenBank/DDBJ whole genome shotgun (WGS) entry which is preliminary data.</text>
</comment>
<organism evidence="2 3">
    <name type="scientific">Colletotrichum higginsianum (strain IMI 349063)</name>
    <name type="common">Crucifer anthracnose fungus</name>
    <dbReference type="NCBI Taxonomy" id="759273"/>
    <lineage>
        <taxon>Eukaryota</taxon>
        <taxon>Fungi</taxon>
        <taxon>Dikarya</taxon>
        <taxon>Ascomycota</taxon>
        <taxon>Pezizomycotina</taxon>
        <taxon>Sordariomycetes</taxon>
        <taxon>Hypocreomycetidae</taxon>
        <taxon>Glomerellales</taxon>
        <taxon>Glomerellaceae</taxon>
        <taxon>Colletotrichum</taxon>
        <taxon>Colletotrichum destructivum species complex</taxon>
    </lineage>
</organism>
<dbReference type="AlphaFoldDB" id="A0A1B7YHS1"/>
<dbReference type="GeneID" id="28863015"/>
<protein>
    <submittedName>
        <fullName evidence="2">Maltose permease</fullName>
    </submittedName>
</protein>
<dbReference type="EMBL" id="LTAN01000003">
    <property type="protein sequence ID" value="OBR11637.1"/>
    <property type="molecule type" value="Genomic_DNA"/>
</dbReference>
<dbReference type="OrthoDB" id="10595451at2759"/>
<keyword evidence="3" id="KW-1185">Reference proteome</keyword>
<dbReference type="VEuPathDB" id="FungiDB:CH63R_03933"/>
<dbReference type="RefSeq" id="XP_018160154.1">
    <property type="nucleotide sequence ID" value="XM_018298908.1"/>
</dbReference>